<dbReference type="Gene3D" id="3.80.10.10">
    <property type="entry name" value="Ribonuclease Inhibitor"/>
    <property type="match status" value="1"/>
</dbReference>
<keyword evidence="1" id="KW-1133">Transmembrane helix</keyword>
<keyword evidence="3" id="KW-1185">Reference proteome</keyword>
<feature type="transmembrane region" description="Helical" evidence="1">
    <location>
        <begin position="504"/>
        <end position="526"/>
    </location>
</feature>
<comment type="caution">
    <text evidence="2">The sequence shown here is derived from an EMBL/GenBank/DDBJ whole genome shotgun (WGS) entry which is preliminary data.</text>
</comment>
<name>A0A226CXW2_FOLCA</name>
<feature type="transmembrane region" description="Helical" evidence="1">
    <location>
        <begin position="478"/>
        <end position="498"/>
    </location>
</feature>
<feature type="non-terminal residue" evidence="2">
    <location>
        <position position="595"/>
    </location>
</feature>
<sequence>MDIKTCRLVSSVWNYGSTLALKARTNIRFQLSPKNCKNSVPLSQNSGGWDILNVIEKLKFCPVNVCLLVPFNSDDTLAPPDFSLFPETNNFKSICVELPHGNQYRWQAELVAQLIQSSSTTLKELEFDWAENVDFLDFPSFGDTIFPKLVKLTVENKFDEGAVERVFQAITTSFPNLQYLVTECKYFVEIVEEGLLPNLPQSLNCLNLYGNITPDRMESLLKIPAGLKKFTFGGFNPVFLQLDDDDEEDELQTILYKLLKKQAPTLEKFSVGIVWWDRAEMEIEWKFPIFPFVKKLYIDFSRMQTRIVFETKLESGDFRPINYAECFPVLEFINCAIPEESWVESFLPSKVLFLAILPCIPLLTKADQIASLLTKMLKFERDAIILPDERLTRAGYWFTLVLYQFSVTSTLLPGMFTFFPLFEPTAAPFLPSGLAMIINWWGVRSVRQNSTLPEDLFRTYNQIKLLELRSNACFRTNVIPMSFLIASFGNTFSTFIAISHRHLLPYNVLYFVFPLMSVLCCLVILIMGTAAGKANLVSTQVIKQLFARMHLNRKIIKSLKTVEVKCLDTSIGIMTPLLLIAGCNKLMVKVGLLAK</sequence>
<evidence type="ECO:0000256" key="1">
    <source>
        <dbReference type="SAM" id="Phobius"/>
    </source>
</evidence>
<keyword evidence="1" id="KW-0472">Membrane</keyword>
<organism evidence="2 3">
    <name type="scientific">Folsomia candida</name>
    <name type="common">Springtail</name>
    <dbReference type="NCBI Taxonomy" id="158441"/>
    <lineage>
        <taxon>Eukaryota</taxon>
        <taxon>Metazoa</taxon>
        <taxon>Ecdysozoa</taxon>
        <taxon>Arthropoda</taxon>
        <taxon>Hexapoda</taxon>
        <taxon>Collembola</taxon>
        <taxon>Entomobryomorpha</taxon>
        <taxon>Isotomoidea</taxon>
        <taxon>Isotomidae</taxon>
        <taxon>Proisotominae</taxon>
        <taxon>Folsomia</taxon>
    </lineage>
</organism>
<feature type="transmembrane region" description="Helical" evidence="1">
    <location>
        <begin position="425"/>
        <end position="443"/>
    </location>
</feature>
<evidence type="ECO:0000313" key="3">
    <source>
        <dbReference type="Proteomes" id="UP000198287"/>
    </source>
</evidence>
<proteinExistence type="predicted"/>
<gene>
    <name evidence="2" type="ORF">Fcan01_27700</name>
</gene>
<feature type="transmembrane region" description="Helical" evidence="1">
    <location>
        <begin position="394"/>
        <end position="419"/>
    </location>
</feature>
<accession>A0A226CXW2</accession>
<feature type="transmembrane region" description="Helical" evidence="1">
    <location>
        <begin position="351"/>
        <end position="373"/>
    </location>
</feature>
<dbReference type="AlphaFoldDB" id="A0A226CXW2"/>
<dbReference type="Proteomes" id="UP000198287">
    <property type="component" value="Unassembled WGS sequence"/>
</dbReference>
<dbReference type="EMBL" id="LNIX01000055">
    <property type="protein sequence ID" value="OXA37610.1"/>
    <property type="molecule type" value="Genomic_DNA"/>
</dbReference>
<dbReference type="InterPro" id="IPR032675">
    <property type="entry name" value="LRR_dom_sf"/>
</dbReference>
<reference evidence="2 3" key="1">
    <citation type="submission" date="2015-12" db="EMBL/GenBank/DDBJ databases">
        <title>The genome of Folsomia candida.</title>
        <authorList>
            <person name="Faddeeva A."/>
            <person name="Derks M.F."/>
            <person name="Anvar Y."/>
            <person name="Smit S."/>
            <person name="Van Straalen N."/>
            <person name="Roelofs D."/>
        </authorList>
    </citation>
    <scope>NUCLEOTIDE SEQUENCE [LARGE SCALE GENOMIC DNA]</scope>
    <source>
        <strain evidence="2 3">VU population</strain>
        <tissue evidence="2">Whole body</tissue>
    </source>
</reference>
<evidence type="ECO:0000313" key="2">
    <source>
        <dbReference type="EMBL" id="OXA37610.1"/>
    </source>
</evidence>
<keyword evidence="1" id="KW-0812">Transmembrane</keyword>
<protein>
    <submittedName>
        <fullName evidence="2">Uncharacterized protein</fullName>
    </submittedName>
</protein>